<dbReference type="InterPro" id="IPR012332">
    <property type="entry name" value="Autotransporter_pectin_lyase_C"/>
</dbReference>
<organism evidence="4 5">
    <name type="scientific">Novipirellula herctigrandis</name>
    <dbReference type="NCBI Taxonomy" id="2527986"/>
    <lineage>
        <taxon>Bacteria</taxon>
        <taxon>Pseudomonadati</taxon>
        <taxon>Planctomycetota</taxon>
        <taxon>Planctomycetia</taxon>
        <taxon>Pirellulales</taxon>
        <taxon>Pirellulaceae</taxon>
        <taxon>Novipirellula</taxon>
    </lineage>
</organism>
<gene>
    <name evidence="4" type="ORF">CA13_29990</name>
</gene>
<reference evidence="4 5" key="1">
    <citation type="submission" date="2019-02" db="EMBL/GenBank/DDBJ databases">
        <title>Deep-cultivation of Planctomycetes and their phenomic and genomic characterization uncovers novel biology.</title>
        <authorList>
            <person name="Wiegand S."/>
            <person name="Jogler M."/>
            <person name="Boedeker C."/>
            <person name="Pinto D."/>
            <person name="Vollmers J."/>
            <person name="Rivas-Marin E."/>
            <person name="Kohn T."/>
            <person name="Peeters S.H."/>
            <person name="Heuer A."/>
            <person name="Rast P."/>
            <person name="Oberbeckmann S."/>
            <person name="Bunk B."/>
            <person name="Jeske O."/>
            <person name="Meyerdierks A."/>
            <person name="Storesund J.E."/>
            <person name="Kallscheuer N."/>
            <person name="Luecker S."/>
            <person name="Lage O.M."/>
            <person name="Pohl T."/>
            <person name="Merkel B.J."/>
            <person name="Hornburger P."/>
            <person name="Mueller R.-W."/>
            <person name="Bruemmer F."/>
            <person name="Labrenz M."/>
            <person name="Spormann A.M."/>
            <person name="Op Den Camp H."/>
            <person name="Overmann J."/>
            <person name="Amann R."/>
            <person name="Jetten M.S.M."/>
            <person name="Mascher T."/>
            <person name="Medema M.H."/>
            <person name="Devos D.P."/>
            <person name="Kaster A.-K."/>
            <person name="Ovreas L."/>
            <person name="Rohde M."/>
            <person name="Galperin M.Y."/>
            <person name="Jogler C."/>
        </authorList>
    </citation>
    <scope>NUCLEOTIDE SEQUENCE [LARGE SCALE GENOMIC DNA]</scope>
    <source>
        <strain evidence="4 5">CA13</strain>
    </source>
</reference>
<dbReference type="SUPFAM" id="SSF51126">
    <property type="entry name" value="Pectin lyase-like"/>
    <property type="match status" value="1"/>
</dbReference>
<dbReference type="AlphaFoldDB" id="A0A5C5Z3I2"/>
<dbReference type="Gene3D" id="2.160.20.20">
    <property type="match status" value="1"/>
</dbReference>
<dbReference type="InterPro" id="IPR013425">
    <property type="entry name" value="Autotrns_rpt"/>
</dbReference>
<keyword evidence="5" id="KW-1185">Reference proteome</keyword>
<dbReference type="InterPro" id="IPR053183">
    <property type="entry name" value="ASL1"/>
</dbReference>
<dbReference type="InterPro" id="IPR024655">
    <property type="entry name" value="Asl1_glyco_hydro_catalytic"/>
</dbReference>
<evidence type="ECO:0000313" key="5">
    <source>
        <dbReference type="Proteomes" id="UP000315010"/>
    </source>
</evidence>
<feature type="domain" description="Asl1-like glycosyl hydrolase catalytic" evidence="3">
    <location>
        <begin position="44"/>
        <end position="299"/>
    </location>
</feature>
<dbReference type="NCBIfam" id="TIGR02601">
    <property type="entry name" value="autotrns_rpt"/>
    <property type="match status" value="1"/>
</dbReference>
<name>A0A5C5Z3I2_9BACT</name>
<dbReference type="InterPro" id="IPR017853">
    <property type="entry name" value="GH"/>
</dbReference>
<dbReference type="Pfam" id="PF11790">
    <property type="entry name" value="Glyco_hydro_cc"/>
    <property type="match status" value="1"/>
</dbReference>
<feature type="signal peptide" evidence="2">
    <location>
        <begin position="1"/>
        <end position="32"/>
    </location>
</feature>
<evidence type="ECO:0000313" key="4">
    <source>
        <dbReference type="EMBL" id="TWT81546.1"/>
    </source>
</evidence>
<evidence type="ECO:0000256" key="1">
    <source>
        <dbReference type="ARBA" id="ARBA00022729"/>
    </source>
</evidence>
<dbReference type="InterPro" id="IPR011050">
    <property type="entry name" value="Pectin_lyase_fold/virulence"/>
</dbReference>
<dbReference type="PANTHER" id="PTHR34154:SF3">
    <property type="entry name" value="ALKALI-SENSITIVE LINKAGE PROTEIN 1"/>
    <property type="match status" value="1"/>
</dbReference>
<dbReference type="GO" id="GO:0016787">
    <property type="term" value="F:hydrolase activity"/>
    <property type="evidence" value="ECO:0007669"/>
    <property type="project" value="UniProtKB-KW"/>
</dbReference>
<protein>
    <submittedName>
        <fullName evidence="4">Glycosyl hydrolase catalytic core</fullName>
    </submittedName>
</protein>
<keyword evidence="4" id="KW-0378">Hydrolase</keyword>
<keyword evidence="1 2" id="KW-0732">Signal</keyword>
<dbReference type="PANTHER" id="PTHR34154">
    <property type="entry name" value="ALKALI-SENSITIVE LINKAGE PROTEIN 1"/>
    <property type="match status" value="1"/>
</dbReference>
<dbReference type="GO" id="GO:0071966">
    <property type="term" value="P:fungal-type cell wall polysaccharide metabolic process"/>
    <property type="evidence" value="ECO:0007669"/>
    <property type="project" value="TreeGrafter"/>
</dbReference>
<dbReference type="Proteomes" id="UP000315010">
    <property type="component" value="Unassembled WGS sequence"/>
</dbReference>
<evidence type="ECO:0000259" key="3">
    <source>
        <dbReference type="Pfam" id="PF11790"/>
    </source>
</evidence>
<accession>A0A5C5Z3I2</accession>
<dbReference type="EMBL" id="SJPJ01000001">
    <property type="protein sequence ID" value="TWT81546.1"/>
    <property type="molecule type" value="Genomic_DNA"/>
</dbReference>
<comment type="caution">
    <text evidence="4">The sequence shown here is derived from an EMBL/GenBank/DDBJ whole genome shotgun (WGS) entry which is preliminary data.</text>
</comment>
<evidence type="ECO:0000256" key="2">
    <source>
        <dbReference type="SAM" id="SignalP"/>
    </source>
</evidence>
<feature type="chain" id="PRO_5023087430" evidence="2">
    <location>
        <begin position="33"/>
        <end position="904"/>
    </location>
</feature>
<dbReference type="SUPFAM" id="SSF51445">
    <property type="entry name" value="(Trans)glycosidases"/>
    <property type="match status" value="1"/>
</dbReference>
<sequence precursor="true">MLRKAKRVTNFSISTPSIIALLVALASPVQLAMGQTLSGSAGSQDQRENAVNVDWTYNWGINPKHDVSQANFEFVPMIWSATTAGNGLQTQINQVLDLESNYGIKVNYLLGFNEPELTDQANMTVQKALDSWDVITNAFENTDIKLVSPAVSGTSARVLDEWLYPFMDEVVARNADADPTNDLKVDAIAYHFYTPAYNPQAEATKLLNAIDTIWNKYQLPIWLTEFAGTSFSLDNPVHSVEERTAFNAEFLETLIPEFESREYLERYAWWQFGALGQPYSALSTSSGGIFTPTELGEIYSGTTLQSGQTHDFADGDSRPTDVHYLKGGTLTNTGSELSTALRAIDAMEGDSILGGTSDFGFEVAEDAFVRVRTGATLRKQGTNTITLDGTLVENSGSLRVEAGMLQLQGGVSVGGTGMLHVDGGTLSLGAVGDAAGSRVDQALQLHGGTVQANSLANGGQNTIAGSTTLQATTTFSGEGNLTATGQIDGQGGITKNGSGSLYLTGDNNYLGTTSIQDGKLFAVNDSGSATGTGAVNVMSTGTLGGYGRVGGAVTVHDGGAVAPGVSVGNRGSITLPAFEEGVVVNALDFNFQGVQDDAPLTQTSTLSPALELVSGLDFGAGLSPRGAANNGNEFNVMGFSTGTTWGDAAAANDYLTFTVDPVPGLSMLLDDVTFELRRNGAGAATHYRIFTSIDGFDQWNAGLSPLTLALDTSDTSTQIFTASYTGDEAVSGPAEVRLYGWNASSGFGNTHIYGASLDASFIADSDFFAVAPTGVLELGGDYTQLDFATLELEFAGMPSSGPDNTDHDQLLVLGDVMLEGILDLSFVDGFTWTTGQTFDIITGNSISGEFDIVMAPEGVEAVVSYLDSVVRVEFSDVIAVPEPNSLALILACSTFLFRRRKSKR</sequence>
<dbReference type="OrthoDB" id="9809583at2"/>
<proteinExistence type="predicted"/>
<dbReference type="Gene3D" id="3.20.20.80">
    <property type="entry name" value="Glycosidases"/>
    <property type="match status" value="1"/>
</dbReference>